<keyword evidence="2" id="KW-1185">Reference proteome</keyword>
<reference evidence="1 2" key="1">
    <citation type="submission" date="2021-06" db="EMBL/GenBank/DDBJ databases">
        <title>Caerostris darwini draft genome.</title>
        <authorList>
            <person name="Kono N."/>
            <person name="Arakawa K."/>
        </authorList>
    </citation>
    <scope>NUCLEOTIDE SEQUENCE [LARGE SCALE GENOMIC DNA]</scope>
</reference>
<evidence type="ECO:0000313" key="2">
    <source>
        <dbReference type="Proteomes" id="UP001054837"/>
    </source>
</evidence>
<dbReference type="AlphaFoldDB" id="A0AAV4SC52"/>
<comment type="caution">
    <text evidence="1">The sequence shown here is derived from an EMBL/GenBank/DDBJ whole genome shotgun (WGS) entry which is preliminary data.</text>
</comment>
<evidence type="ECO:0000313" key="1">
    <source>
        <dbReference type="EMBL" id="GIY30534.1"/>
    </source>
</evidence>
<dbReference type="Proteomes" id="UP001054837">
    <property type="component" value="Unassembled WGS sequence"/>
</dbReference>
<sequence>MREVHSAEYPGVTHFRGTSLKSSLKYGQLKSIYFLTRDFGKGIIHPLKNAVSRPFGLHHSVKEDVDTGGKAKLKAKSEDSACNF</sequence>
<organism evidence="1 2">
    <name type="scientific">Caerostris darwini</name>
    <dbReference type="NCBI Taxonomy" id="1538125"/>
    <lineage>
        <taxon>Eukaryota</taxon>
        <taxon>Metazoa</taxon>
        <taxon>Ecdysozoa</taxon>
        <taxon>Arthropoda</taxon>
        <taxon>Chelicerata</taxon>
        <taxon>Arachnida</taxon>
        <taxon>Araneae</taxon>
        <taxon>Araneomorphae</taxon>
        <taxon>Entelegynae</taxon>
        <taxon>Araneoidea</taxon>
        <taxon>Araneidae</taxon>
        <taxon>Caerostris</taxon>
    </lineage>
</organism>
<dbReference type="EMBL" id="BPLQ01007511">
    <property type="protein sequence ID" value="GIY30534.1"/>
    <property type="molecule type" value="Genomic_DNA"/>
</dbReference>
<protein>
    <submittedName>
        <fullName evidence="1">Uncharacterized protein</fullName>
    </submittedName>
</protein>
<accession>A0AAV4SC52</accession>
<gene>
    <name evidence="1" type="ORF">CDAR_495561</name>
</gene>
<proteinExistence type="predicted"/>
<name>A0AAV4SC52_9ARAC</name>